<protein>
    <submittedName>
        <fullName evidence="1">Uncharacterized protein</fullName>
    </submittedName>
</protein>
<proteinExistence type="predicted"/>
<sequence>MYSDTVARLVIRLGGVPLSPRTNESLESIAAAYSVMRACSDEGWKLFGELWMNTLPATEDGLHDAALSIAKLLMVHAFDFTQRVCQQYPIDEGDENEEVGEAPGTVNNDNHVDSMPFREQIFRKYGNLQAGIGPSGCHV</sequence>
<evidence type="ECO:0000313" key="2">
    <source>
        <dbReference type="Proteomes" id="UP000053257"/>
    </source>
</evidence>
<name>A0A0C3P8W1_PHLG1</name>
<dbReference type="EMBL" id="KN840965">
    <property type="protein sequence ID" value="KIP01078.1"/>
    <property type="molecule type" value="Genomic_DNA"/>
</dbReference>
<reference evidence="1 2" key="1">
    <citation type="journal article" date="2014" name="PLoS Genet.">
        <title>Analysis of the Phlebiopsis gigantea genome, transcriptome and secretome provides insight into its pioneer colonization strategies of wood.</title>
        <authorList>
            <person name="Hori C."/>
            <person name="Ishida T."/>
            <person name="Igarashi K."/>
            <person name="Samejima M."/>
            <person name="Suzuki H."/>
            <person name="Master E."/>
            <person name="Ferreira P."/>
            <person name="Ruiz-Duenas F.J."/>
            <person name="Held B."/>
            <person name="Canessa P."/>
            <person name="Larrondo L.F."/>
            <person name="Schmoll M."/>
            <person name="Druzhinina I.S."/>
            <person name="Kubicek C.P."/>
            <person name="Gaskell J.A."/>
            <person name="Kersten P."/>
            <person name="St John F."/>
            <person name="Glasner J."/>
            <person name="Sabat G."/>
            <person name="Splinter BonDurant S."/>
            <person name="Syed K."/>
            <person name="Yadav J."/>
            <person name="Mgbeahuruike A.C."/>
            <person name="Kovalchuk A."/>
            <person name="Asiegbu F.O."/>
            <person name="Lackner G."/>
            <person name="Hoffmeister D."/>
            <person name="Rencoret J."/>
            <person name="Gutierrez A."/>
            <person name="Sun H."/>
            <person name="Lindquist E."/>
            <person name="Barry K."/>
            <person name="Riley R."/>
            <person name="Grigoriev I.V."/>
            <person name="Henrissat B."/>
            <person name="Kues U."/>
            <person name="Berka R.M."/>
            <person name="Martinez A.T."/>
            <person name="Covert S.F."/>
            <person name="Blanchette R.A."/>
            <person name="Cullen D."/>
        </authorList>
    </citation>
    <scope>NUCLEOTIDE SEQUENCE [LARGE SCALE GENOMIC DNA]</scope>
    <source>
        <strain evidence="1 2">11061_1 CR5-6</strain>
    </source>
</reference>
<dbReference type="Proteomes" id="UP000053257">
    <property type="component" value="Unassembled WGS sequence"/>
</dbReference>
<evidence type="ECO:0000313" key="1">
    <source>
        <dbReference type="EMBL" id="KIP01078.1"/>
    </source>
</evidence>
<accession>A0A0C3P8W1</accession>
<dbReference type="AlphaFoldDB" id="A0A0C3P8W1"/>
<keyword evidence="2" id="KW-1185">Reference proteome</keyword>
<gene>
    <name evidence="1" type="ORF">PHLGIDRAFT_17464</name>
</gene>
<organism evidence="1 2">
    <name type="scientific">Phlebiopsis gigantea (strain 11061_1 CR5-6)</name>
    <name type="common">White-rot fungus</name>
    <name type="synonym">Peniophora gigantea</name>
    <dbReference type="NCBI Taxonomy" id="745531"/>
    <lineage>
        <taxon>Eukaryota</taxon>
        <taxon>Fungi</taxon>
        <taxon>Dikarya</taxon>
        <taxon>Basidiomycota</taxon>
        <taxon>Agaricomycotina</taxon>
        <taxon>Agaricomycetes</taxon>
        <taxon>Polyporales</taxon>
        <taxon>Phanerochaetaceae</taxon>
        <taxon>Phlebiopsis</taxon>
    </lineage>
</organism>
<dbReference type="HOGENOM" id="CLU_1845823_0_0_1"/>